<proteinExistence type="inferred from homology"/>
<dbReference type="InterPro" id="IPR023187">
    <property type="entry name" value="Tscrpt_reg_MarR-type_CS"/>
</dbReference>
<dbReference type="SUPFAM" id="SSF46785">
    <property type="entry name" value="Winged helix' DNA-binding domain"/>
    <property type="match status" value="1"/>
</dbReference>
<organism evidence="11 12">
    <name type="scientific">Paenibacillus crassostreae</name>
    <dbReference type="NCBI Taxonomy" id="1763538"/>
    <lineage>
        <taxon>Bacteria</taxon>
        <taxon>Bacillati</taxon>
        <taxon>Bacillota</taxon>
        <taxon>Bacilli</taxon>
        <taxon>Bacillales</taxon>
        <taxon>Paenibacillaceae</taxon>
        <taxon>Paenibacillus</taxon>
    </lineage>
</organism>
<keyword evidence="2" id="KW-0805">Transcription regulation</keyword>
<gene>
    <name evidence="11" type="ORF">PNBC_01395</name>
</gene>
<evidence type="ECO:0000256" key="6">
    <source>
        <dbReference type="ARBA" id="ARBA00040307"/>
    </source>
</evidence>
<comment type="caution">
    <text evidence="11">The sequence shown here is derived from an EMBL/GenBank/DDBJ whole genome shotgun (WGS) entry which is preliminary data.</text>
</comment>
<dbReference type="Pfam" id="PF22381">
    <property type="entry name" value="Staph_reg_Sar_Rot"/>
    <property type="match status" value="1"/>
</dbReference>
<accession>A0A167GLL6</accession>
<evidence type="ECO:0000256" key="3">
    <source>
        <dbReference type="ARBA" id="ARBA00023026"/>
    </source>
</evidence>
<dbReference type="AlphaFoldDB" id="A0A167GLL6"/>
<dbReference type="SMART" id="SM00347">
    <property type="entry name" value="HTH_MARR"/>
    <property type="match status" value="1"/>
</dbReference>
<evidence type="ECO:0000256" key="1">
    <source>
        <dbReference type="ARBA" id="ARBA00004496"/>
    </source>
</evidence>
<evidence type="ECO:0000313" key="12">
    <source>
        <dbReference type="Proteomes" id="UP000077134"/>
    </source>
</evidence>
<dbReference type="GO" id="GO:0003700">
    <property type="term" value="F:DNA-binding transcription factor activity"/>
    <property type="evidence" value="ECO:0007669"/>
    <property type="project" value="InterPro"/>
</dbReference>
<keyword evidence="12" id="KW-1185">Reference proteome</keyword>
<name>A0A167GLL6_9BACL</name>
<evidence type="ECO:0000313" key="11">
    <source>
        <dbReference type="EMBL" id="OAB77691.1"/>
    </source>
</evidence>
<protein>
    <recommendedName>
        <fullName evidence="6">HTH-type transcriptional regulator MgrA</fullName>
    </recommendedName>
    <alternativeName>
        <fullName evidence="8">HTH-type transcriptional regulator SarZ</fullName>
    </alternativeName>
    <alternativeName>
        <fullName evidence="9">Staphylococcal accessory regulator Z</fullName>
    </alternativeName>
</protein>
<keyword evidence="3" id="KW-0843">Virulence</keyword>
<dbReference type="EMBL" id="LSFN01000002">
    <property type="protein sequence ID" value="OAB77691.1"/>
    <property type="molecule type" value="Genomic_DNA"/>
</dbReference>
<sequence>MIKTSKLDQQICFEVYKAAGNFAKLYARTLEPFNLTFTQYLVLLTLWEEDHLLTKDIGIRLDLGIGTLNPIVNRMIDRGWIVKQQSELDKRASIISLTEQAKVQEQAIETAIIETIISCNYFDVNAEEIMISLKNLNAFLKQLV</sequence>
<dbReference type="InterPro" id="IPR000835">
    <property type="entry name" value="HTH_MarR-typ"/>
</dbReference>
<dbReference type="InterPro" id="IPR055166">
    <property type="entry name" value="Transc_reg_Sar_Rot_HTH"/>
</dbReference>
<dbReference type="PANTHER" id="PTHR42756">
    <property type="entry name" value="TRANSCRIPTIONAL REGULATOR, MARR"/>
    <property type="match status" value="1"/>
</dbReference>
<comment type="subcellular location">
    <subcellularLocation>
        <location evidence="1">Cytoplasm</location>
    </subcellularLocation>
</comment>
<comment type="similarity">
    <text evidence="7">Belongs to the SarZ family.</text>
</comment>
<dbReference type="Gene3D" id="1.10.10.10">
    <property type="entry name" value="Winged helix-like DNA-binding domain superfamily/Winged helix DNA-binding domain"/>
    <property type="match status" value="1"/>
</dbReference>
<dbReference type="GO" id="GO:0003677">
    <property type="term" value="F:DNA binding"/>
    <property type="evidence" value="ECO:0007669"/>
    <property type="project" value="UniProtKB-KW"/>
</dbReference>
<dbReference type="GO" id="GO:0005737">
    <property type="term" value="C:cytoplasm"/>
    <property type="evidence" value="ECO:0007669"/>
    <property type="project" value="UniProtKB-SubCell"/>
</dbReference>
<evidence type="ECO:0000256" key="2">
    <source>
        <dbReference type="ARBA" id="ARBA00023015"/>
    </source>
</evidence>
<dbReference type="KEGG" id="pcx:LPB68_08315"/>
<dbReference type="PROSITE" id="PS50995">
    <property type="entry name" value="HTH_MARR_2"/>
    <property type="match status" value="1"/>
</dbReference>
<dbReference type="PANTHER" id="PTHR42756:SF1">
    <property type="entry name" value="TRANSCRIPTIONAL REPRESSOR OF EMRAB OPERON"/>
    <property type="match status" value="1"/>
</dbReference>
<dbReference type="InterPro" id="IPR036390">
    <property type="entry name" value="WH_DNA-bd_sf"/>
</dbReference>
<dbReference type="PROSITE" id="PS01117">
    <property type="entry name" value="HTH_MARR_1"/>
    <property type="match status" value="1"/>
</dbReference>
<evidence type="ECO:0000256" key="8">
    <source>
        <dbReference type="ARBA" id="ARBA00047188"/>
    </source>
</evidence>
<dbReference type="InterPro" id="IPR036388">
    <property type="entry name" value="WH-like_DNA-bd_sf"/>
</dbReference>
<reference evidence="11 12" key="1">
    <citation type="submission" date="2016-02" db="EMBL/GenBank/DDBJ databases">
        <title>Paenibacillus sp. LPB0068, isolated from Crassostrea gigas.</title>
        <authorList>
            <person name="Shin S.-K."/>
            <person name="Yi H."/>
        </authorList>
    </citation>
    <scope>NUCLEOTIDE SEQUENCE [LARGE SCALE GENOMIC DNA]</scope>
    <source>
        <strain evidence="11 12">LPB0068</strain>
    </source>
</reference>
<dbReference type="RefSeq" id="WP_068654504.1">
    <property type="nucleotide sequence ID" value="NZ_CP017770.1"/>
</dbReference>
<evidence type="ECO:0000259" key="10">
    <source>
        <dbReference type="PROSITE" id="PS50995"/>
    </source>
</evidence>
<evidence type="ECO:0000256" key="9">
    <source>
        <dbReference type="ARBA" id="ARBA00047207"/>
    </source>
</evidence>
<keyword evidence="4" id="KW-0238">DNA-binding</keyword>
<dbReference type="Proteomes" id="UP000077134">
    <property type="component" value="Unassembled WGS sequence"/>
</dbReference>
<evidence type="ECO:0000256" key="7">
    <source>
        <dbReference type="ARBA" id="ARBA00046337"/>
    </source>
</evidence>
<feature type="domain" description="HTH marR-type" evidence="10">
    <location>
        <begin position="8"/>
        <end position="144"/>
    </location>
</feature>
<dbReference type="STRING" id="1763538.LPB68_08315"/>
<evidence type="ECO:0000256" key="5">
    <source>
        <dbReference type="ARBA" id="ARBA00023163"/>
    </source>
</evidence>
<keyword evidence="5" id="KW-0804">Transcription</keyword>
<dbReference type="OrthoDB" id="9806864at2"/>
<evidence type="ECO:0000256" key="4">
    <source>
        <dbReference type="ARBA" id="ARBA00023125"/>
    </source>
</evidence>